<reference evidence="1 2" key="1">
    <citation type="journal article" date="2023" name="Mol. Biol. Evol.">
        <title>Genomics of Secondarily Temperate Adaptation in the Only Non-Antarctic Icefish.</title>
        <authorList>
            <person name="Rivera-Colon A.G."/>
            <person name="Rayamajhi N."/>
            <person name="Minhas B.F."/>
            <person name="Madrigal G."/>
            <person name="Bilyk K.T."/>
            <person name="Yoon V."/>
            <person name="Hune M."/>
            <person name="Gregory S."/>
            <person name="Cheng C.H.C."/>
            <person name="Catchen J.M."/>
        </authorList>
    </citation>
    <scope>NUCLEOTIDE SEQUENCE [LARGE SCALE GENOMIC DNA]</scope>
    <source>
        <strain evidence="1">JC2023a</strain>
    </source>
</reference>
<keyword evidence="2" id="KW-1185">Reference proteome</keyword>
<gene>
    <name evidence="1" type="ORF">CesoFtcFv8_005604</name>
</gene>
<evidence type="ECO:0000313" key="1">
    <source>
        <dbReference type="EMBL" id="KAK5907791.1"/>
    </source>
</evidence>
<organism evidence="1 2">
    <name type="scientific">Champsocephalus esox</name>
    <name type="common">pike icefish</name>
    <dbReference type="NCBI Taxonomy" id="159716"/>
    <lineage>
        <taxon>Eukaryota</taxon>
        <taxon>Metazoa</taxon>
        <taxon>Chordata</taxon>
        <taxon>Craniata</taxon>
        <taxon>Vertebrata</taxon>
        <taxon>Euteleostomi</taxon>
        <taxon>Actinopterygii</taxon>
        <taxon>Neopterygii</taxon>
        <taxon>Teleostei</taxon>
        <taxon>Neoteleostei</taxon>
        <taxon>Acanthomorphata</taxon>
        <taxon>Eupercaria</taxon>
        <taxon>Perciformes</taxon>
        <taxon>Notothenioidei</taxon>
        <taxon>Channichthyidae</taxon>
        <taxon>Champsocephalus</taxon>
    </lineage>
</organism>
<dbReference type="AlphaFoldDB" id="A0AAN8H9W4"/>
<accession>A0AAN8H9W4</accession>
<sequence length="73" mass="8419">MKTPAVQDSHLQASCVPDPIGCSEGLQERARQTEHGTLEDMQKPLQDLLWDQPHQLKPLPFRIRVNLWLTDEM</sequence>
<comment type="caution">
    <text evidence="1">The sequence shown here is derived from an EMBL/GenBank/DDBJ whole genome shotgun (WGS) entry which is preliminary data.</text>
</comment>
<dbReference type="EMBL" id="JAULUE010002049">
    <property type="protein sequence ID" value="KAK5907791.1"/>
    <property type="molecule type" value="Genomic_DNA"/>
</dbReference>
<dbReference type="Proteomes" id="UP001335648">
    <property type="component" value="Unassembled WGS sequence"/>
</dbReference>
<proteinExistence type="predicted"/>
<name>A0AAN8H9W4_9TELE</name>
<protein>
    <submittedName>
        <fullName evidence="1">Uncharacterized protein</fullName>
    </submittedName>
</protein>
<evidence type="ECO:0000313" key="2">
    <source>
        <dbReference type="Proteomes" id="UP001335648"/>
    </source>
</evidence>